<keyword evidence="8 14" id="KW-0547">Nucleotide-binding</keyword>
<dbReference type="Pfam" id="PF00512">
    <property type="entry name" value="HisKA"/>
    <property type="match status" value="1"/>
</dbReference>
<dbReference type="Gene3D" id="1.10.287.130">
    <property type="match status" value="1"/>
</dbReference>
<keyword evidence="9 14" id="KW-0418">Kinase</keyword>
<dbReference type="RefSeq" id="WP_163171584.1">
    <property type="nucleotide sequence ID" value="NZ_CP044463.1"/>
</dbReference>
<dbReference type="AlphaFoldDB" id="A0AAE6WXF3"/>
<reference evidence="17 18" key="1">
    <citation type="submission" date="2019-09" db="EMBL/GenBank/DDBJ databases">
        <title>Non-baumannii Acinetobacter spp. carrying blaNDM-1 isolated in China.</title>
        <authorList>
            <person name="Cui C."/>
            <person name="Chen C."/>
            <person name="Sun J."/>
            <person name="Liu Y."/>
        </authorList>
    </citation>
    <scope>NUCLEOTIDE SEQUENCE [LARGE SCALE GENOMIC DNA]</scope>
    <source>
        <strain evidence="17 18">HZE23-1</strain>
    </source>
</reference>
<keyword evidence="4 14" id="KW-1003">Cell membrane</keyword>
<feature type="domain" description="Histidine kinase" evidence="15">
    <location>
        <begin position="244"/>
        <end position="459"/>
    </location>
</feature>
<evidence type="ECO:0000256" key="4">
    <source>
        <dbReference type="ARBA" id="ARBA00022475"/>
    </source>
</evidence>
<keyword evidence="13 14" id="KW-0472">Membrane</keyword>
<dbReference type="Pfam" id="PF02518">
    <property type="entry name" value="HATPase_c"/>
    <property type="match status" value="1"/>
</dbReference>
<evidence type="ECO:0000313" key="17">
    <source>
        <dbReference type="EMBL" id="QIC67664.1"/>
    </source>
</evidence>
<evidence type="ECO:0000256" key="7">
    <source>
        <dbReference type="ARBA" id="ARBA00022692"/>
    </source>
</evidence>
<dbReference type="NCBIfam" id="TIGR01386">
    <property type="entry name" value="cztS_silS_copS"/>
    <property type="match status" value="1"/>
</dbReference>
<dbReference type="InterPro" id="IPR005467">
    <property type="entry name" value="His_kinase_dom"/>
</dbReference>
<evidence type="ECO:0000256" key="14">
    <source>
        <dbReference type="RuleBase" id="RU364088"/>
    </source>
</evidence>
<dbReference type="EMBL" id="CP044463">
    <property type="protein sequence ID" value="QIC67664.1"/>
    <property type="molecule type" value="Genomic_DNA"/>
</dbReference>
<evidence type="ECO:0000256" key="13">
    <source>
        <dbReference type="ARBA" id="ARBA00023136"/>
    </source>
</evidence>
<comment type="catalytic activity">
    <reaction evidence="1 14">
        <text>ATP + protein L-histidine = ADP + protein N-phospho-L-histidine.</text>
        <dbReference type="EC" id="2.7.13.3"/>
    </reaction>
</comment>
<evidence type="ECO:0000256" key="8">
    <source>
        <dbReference type="ARBA" id="ARBA00022741"/>
    </source>
</evidence>
<protein>
    <recommendedName>
        <fullName evidence="14">Sensor protein</fullName>
        <ecNumber evidence="14">2.7.13.3</ecNumber>
    </recommendedName>
</protein>
<evidence type="ECO:0000259" key="15">
    <source>
        <dbReference type="PROSITE" id="PS50109"/>
    </source>
</evidence>
<dbReference type="SMART" id="SM00304">
    <property type="entry name" value="HAMP"/>
    <property type="match status" value="1"/>
</dbReference>
<feature type="domain" description="HAMP" evidence="16">
    <location>
        <begin position="183"/>
        <end position="236"/>
    </location>
</feature>
<evidence type="ECO:0000256" key="3">
    <source>
        <dbReference type="ARBA" id="ARBA00004651"/>
    </source>
</evidence>
<comment type="subcellular location">
    <subcellularLocation>
        <location evidence="2 14">Cell inner membrane</location>
    </subcellularLocation>
    <subcellularLocation>
        <location evidence="3">Cell membrane</location>
        <topology evidence="3">Multi-pass membrane protein</topology>
    </subcellularLocation>
</comment>
<keyword evidence="5" id="KW-0597">Phosphoprotein</keyword>
<evidence type="ECO:0000256" key="5">
    <source>
        <dbReference type="ARBA" id="ARBA00022553"/>
    </source>
</evidence>
<feature type="transmembrane region" description="Helical" evidence="14">
    <location>
        <begin position="163"/>
        <end position="186"/>
    </location>
</feature>
<comment type="function">
    <text evidence="14">Member of a two-component regulatory system.</text>
</comment>
<evidence type="ECO:0000313" key="18">
    <source>
        <dbReference type="Proteomes" id="UP000503505"/>
    </source>
</evidence>
<proteinExistence type="predicted"/>
<dbReference type="InterPro" id="IPR003660">
    <property type="entry name" value="HAMP_dom"/>
</dbReference>
<dbReference type="SUPFAM" id="SSF55874">
    <property type="entry name" value="ATPase domain of HSP90 chaperone/DNA topoisomerase II/histidine kinase"/>
    <property type="match status" value="1"/>
</dbReference>
<feature type="transmembrane region" description="Helical" evidence="14">
    <location>
        <begin position="14"/>
        <end position="35"/>
    </location>
</feature>
<gene>
    <name evidence="17" type="ORF">FSC10_09905</name>
</gene>
<dbReference type="Proteomes" id="UP000503505">
    <property type="component" value="Chromosome"/>
</dbReference>
<evidence type="ECO:0000256" key="1">
    <source>
        <dbReference type="ARBA" id="ARBA00000085"/>
    </source>
</evidence>
<evidence type="ECO:0000256" key="2">
    <source>
        <dbReference type="ARBA" id="ARBA00004533"/>
    </source>
</evidence>
<dbReference type="InterPro" id="IPR036097">
    <property type="entry name" value="HisK_dim/P_sf"/>
</dbReference>
<keyword evidence="6 14" id="KW-0808">Transferase</keyword>
<evidence type="ECO:0000256" key="11">
    <source>
        <dbReference type="ARBA" id="ARBA00022989"/>
    </source>
</evidence>
<evidence type="ECO:0000256" key="6">
    <source>
        <dbReference type="ARBA" id="ARBA00022679"/>
    </source>
</evidence>
<evidence type="ECO:0000256" key="12">
    <source>
        <dbReference type="ARBA" id="ARBA00023012"/>
    </source>
</evidence>
<evidence type="ECO:0000256" key="9">
    <source>
        <dbReference type="ARBA" id="ARBA00022777"/>
    </source>
</evidence>
<dbReference type="SUPFAM" id="SSF47384">
    <property type="entry name" value="Homodimeric domain of signal transducing histidine kinase"/>
    <property type="match status" value="1"/>
</dbReference>
<dbReference type="InterPro" id="IPR036890">
    <property type="entry name" value="HATPase_C_sf"/>
</dbReference>
<evidence type="ECO:0000256" key="10">
    <source>
        <dbReference type="ARBA" id="ARBA00022840"/>
    </source>
</evidence>
<dbReference type="CDD" id="cd00082">
    <property type="entry name" value="HisKA"/>
    <property type="match status" value="1"/>
</dbReference>
<dbReference type="PROSITE" id="PS50109">
    <property type="entry name" value="HIS_KIN"/>
    <property type="match status" value="1"/>
</dbReference>
<dbReference type="PROSITE" id="PS50885">
    <property type="entry name" value="HAMP"/>
    <property type="match status" value="1"/>
</dbReference>
<dbReference type="GO" id="GO:0000155">
    <property type="term" value="F:phosphorelay sensor kinase activity"/>
    <property type="evidence" value="ECO:0007669"/>
    <property type="project" value="InterPro"/>
</dbReference>
<dbReference type="InterPro" id="IPR006290">
    <property type="entry name" value="CztS_silS_copS"/>
</dbReference>
<dbReference type="Gene3D" id="6.10.340.10">
    <property type="match status" value="1"/>
</dbReference>
<dbReference type="GO" id="GO:0005886">
    <property type="term" value="C:plasma membrane"/>
    <property type="evidence" value="ECO:0007669"/>
    <property type="project" value="UniProtKB-SubCell"/>
</dbReference>
<dbReference type="GO" id="GO:0005524">
    <property type="term" value="F:ATP binding"/>
    <property type="evidence" value="ECO:0007669"/>
    <property type="project" value="UniProtKB-KW"/>
</dbReference>
<keyword evidence="7 14" id="KW-0812">Transmembrane</keyword>
<dbReference type="InterPro" id="IPR003661">
    <property type="entry name" value="HisK_dim/P_dom"/>
</dbReference>
<dbReference type="Gene3D" id="3.30.565.10">
    <property type="entry name" value="Histidine kinase-like ATPase, C-terminal domain"/>
    <property type="match status" value="1"/>
</dbReference>
<organism evidence="17 18">
    <name type="scientific">Acinetobacter schindleri</name>
    <dbReference type="NCBI Taxonomy" id="108981"/>
    <lineage>
        <taxon>Bacteria</taxon>
        <taxon>Pseudomonadati</taxon>
        <taxon>Pseudomonadota</taxon>
        <taxon>Gammaproteobacteria</taxon>
        <taxon>Moraxellales</taxon>
        <taxon>Moraxellaceae</taxon>
        <taxon>Acinetobacter</taxon>
    </lineage>
</organism>
<keyword evidence="12 14" id="KW-0902">Two-component regulatory system</keyword>
<dbReference type="EC" id="2.7.13.3" evidence="14"/>
<keyword evidence="14" id="KW-0997">Cell inner membrane</keyword>
<sequence>MKSQLQHLSLTTRLSISFSIICCTVFLGIGLLSYYNMQQLLAKQRDQNLTARMERIEIFLKDKESFQILVQYPRLYENMLGKEDNLLILKNQQQTLIEINPLNVHIPAMAESTKITFLDNQDEFATTRLAYKTVVFNHQYYQLIAGTQFDEAQATLDQYLWKLILYSLLGIIIASLLGRWVGLYLLKSLNHLIEQTRQIQGTRPHQRIEAQSTTVEVEQLRSAMNAMLEKIQLNYEQLARFSEDIAHELRTPLNNLMGQTQIMLMQSRSQQELEQLLYSHLEEYELLSKMIDNMLFIARSEHIDYIIAKEIINLSTLILELVNYFEFLAEDKKMTFSLELEQEIQIYGNSDLLKRALSNLIINAIDYGLEGQDIVISTKLIDNVCHIEVLTKNIFIDEHHLKHLFERFYQIDSSRHSKAKTGGLGLSIVKSIMMLHDGEAYAYNSQQGIVFGLSLDLNIV</sequence>
<dbReference type="SMART" id="SM00388">
    <property type="entry name" value="HisKA"/>
    <property type="match status" value="1"/>
</dbReference>
<keyword evidence="11 14" id="KW-1133">Transmembrane helix</keyword>
<accession>A0AAE6WXF3</accession>
<dbReference type="PANTHER" id="PTHR45528:SF1">
    <property type="entry name" value="SENSOR HISTIDINE KINASE CPXA"/>
    <property type="match status" value="1"/>
</dbReference>
<dbReference type="SMART" id="SM00387">
    <property type="entry name" value="HATPase_c"/>
    <property type="match status" value="1"/>
</dbReference>
<evidence type="ECO:0000259" key="16">
    <source>
        <dbReference type="PROSITE" id="PS50885"/>
    </source>
</evidence>
<dbReference type="InterPro" id="IPR003594">
    <property type="entry name" value="HATPase_dom"/>
</dbReference>
<dbReference type="PANTHER" id="PTHR45528">
    <property type="entry name" value="SENSOR HISTIDINE KINASE CPXA"/>
    <property type="match status" value="1"/>
</dbReference>
<dbReference type="InterPro" id="IPR050398">
    <property type="entry name" value="HssS/ArlS-like"/>
</dbReference>
<name>A0AAE6WXF3_9GAMM</name>
<keyword evidence="10 14" id="KW-0067">ATP-binding</keyword>
<dbReference type="CDD" id="cd00075">
    <property type="entry name" value="HATPase"/>
    <property type="match status" value="1"/>
</dbReference>